<reference evidence="14" key="1">
    <citation type="submission" date="2019-09" db="EMBL/GenBank/DDBJ databases">
        <title>Characterisation of the sponge microbiome using genome-centric metagenomics.</title>
        <authorList>
            <person name="Engelberts J.P."/>
            <person name="Robbins S.J."/>
            <person name="De Goeij J.M."/>
            <person name="Aranda M."/>
            <person name="Bell S.C."/>
            <person name="Webster N.S."/>
        </authorList>
    </citation>
    <scope>NUCLEOTIDE SEQUENCE</scope>
    <source>
        <strain evidence="14">SB0661_bin_32</strain>
    </source>
</reference>
<dbReference type="GO" id="GO:0004659">
    <property type="term" value="F:prenyltransferase activity"/>
    <property type="evidence" value="ECO:0007669"/>
    <property type="project" value="InterPro"/>
</dbReference>
<dbReference type="GO" id="GO:0016491">
    <property type="term" value="F:oxidoreductase activity"/>
    <property type="evidence" value="ECO:0007669"/>
    <property type="project" value="InterPro"/>
</dbReference>
<keyword evidence="8 11" id="KW-0414">Isoprene biosynthesis</keyword>
<feature type="binding site" evidence="11">
    <location>
        <position position="158"/>
    </location>
    <ligand>
        <name>substrate</name>
    </ligand>
</feature>
<dbReference type="GO" id="GO:0005737">
    <property type="term" value="C:cytoplasm"/>
    <property type="evidence" value="ECO:0007669"/>
    <property type="project" value="UniProtKB-SubCell"/>
</dbReference>
<comment type="caution">
    <text evidence="11">Lacks conserved residue(s) required for the propagation of feature annotation.</text>
</comment>
<dbReference type="CDD" id="cd02811">
    <property type="entry name" value="IDI-2_FMN"/>
    <property type="match status" value="1"/>
</dbReference>
<feature type="binding site" evidence="11">
    <location>
        <begin position="296"/>
        <end position="297"/>
    </location>
    <ligand>
        <name>FMN</name>
        <dbReference type="ChEBI" id="CHEBI:58210"/>
    </ligand>
</feature>
<dbReference type="InterPro" id="IPR033749">
    <property type="entry name" value="Polyprenyl_synt_CS"/>
</dbReference>
<comment type="cofactor">
    <cofactor evidence="1 11">
        <name>FMN</name>
        <dbReference type="ChEBI" id="CHEBI:58210"/>
    </cofactor>
</comment>
<dbReference type="GO" id="GO:0004452">
    <property type="term" value="F:isopentenyl-diphosphate delta-isomerase activity"/>
    <property type="evidence" value="ECO:0007669"/>
    <property type="project" value="UniProtKB-UniRule"/>
</dbReference>
<comment type="cofactor">
    <cofactor evidence="11">
        <name>NADPH</name>
        <dbReference type="ChEBI" id="CHEBI:57783"/>
    </cofactor>
</comment>
<evidence type="ECO:0000256" key="9">
    <source>
        <dbReference type="ARBA" id="ARBA00023235"/>
    </source>
</evidence>
<dbReference type="AlphaFoldDB" id="A0A6B1D547"/>
<comment type="function">
    <text evidence="11">Involved in the biosynthesis of isoprenoids. Catalyzes the 1,3-allylic rearrangement of the homoallylic substrate isopentenyl (IPP) to its allylic isomer, dimethylallyl diphosphate (DMAPP).</text>
</comment>
<feature type="binding site" evidence="11">
    <location>
        <position position="123"/>
    </location>
    <ligand>
        <name>FMN</name>
        <dbReference type="ChEBI" id="CHEBI:58210"/>
    </ligand>
</feature>
<proteinExistence type="inferred from homology"/>
<keyword evidence="9 11" id="KW-0413">Isomerase</keyword>
<feature type="compositionally biased region" description="Polar residues" evidence="12">
    <location>
        <begin position="353"/>
        <end position="365"/>
    </location>
</feature>
<evidence type="ECO:0000256" key="7">
    <source>
        <dbReference type="ARBA" id="ARBA00022857"/>
    </source>
</evidence>
<dbReference type="InterPro" id="IPR000262">
    <property type="entry name" value="FMN-dep_DH"/>
</dbReference>
<keyword evidence="4 11" id="KW-0288">FMN</keyword>
<evidence type="ECO:0000256" key="8">
    <source>
        <dbReference type="ARBA" id="ARBA00023229"/>
    </source>
</evidence>
<evidence type="ECO:0000256" key="10">
    <source>
        <dbReference type="ARBA" id="ARBA00025810"/>
    </source>
</evidence>
<dbReference type="SMART" id="SM01240">
    <property type="entry name" value="IMPDH"/>
    <property type="match status" value="1"/>
</dbReference>
<feature type="binding site" evidence="11">
    <location>
        <position position="95"/>
    </location>
    <ligand>
        <name>FMN</name>
        <dbReference type="ChEBI" id="CHEBI:58210"/>
    </ligand>
</feature>
<keyword evidence="2 11" id="KW-0963">Cytoplasm</keyword>
<feature type="binding site" evidence="11">
    <location>
        <begin position="6"/>
        <end position="7"/>
    </location>
    <ligand>
        <name>substrate</name>
    </ligand>
</feature>
<comment type="cofactor">
    <cofactor evidence="11">
        <name>Mg(2+)</name>
        <dbReference type="ChEBI" id="CHEBI:18420"/>
    </cofactor>
</comment>
<dbReference type="PANTHER" id="PTHR43665:SF1">
    <property type="entry name" value="ISOPENTENYL-DIPHOSPHATE DELTA-ISOMERASE"/>
    <property type="match status" value="1"/>
</dbReference>
<feature type="region of interest" description="Disordered" evidence="12">
    <location>
        <begin position="353"/>
        <end position="378"/>
    </location>
</feature>
<evidence type="ECO:0000256" key="4">
    <source>
        <dbReference type="ARBA" id="ARBA00022643"/>
    </source>
</evidence>
<name>A0A6B1D547_9CHLR</name>
<dbReference type="Pfam" id="PF01070">
    <property type="entry name" value="FMN_dh"/>
    <property type="match status" value="1"/>
</dbReference>
<feature type="binding site" evidence="11">
    <location>
        <position position="220"/>
    </location>
    <ligand>
        <name>FMN</name>
        <dbReference type="ChEBI" id="CHEBI:58210"/>
    </ligand>
</feature>
<dbReference type="PROSITE" id="PS00444">
    <property type="entry name" value="POLYPRENYL_SYNTHASE_2"/>
    <property type="match status" value="1"/>
</dbReference>
<feature type="binding site" evidence="11">
    <location>
        <begin position="65"/>
        <end position="67"/>
    </location>
    <ligand>
        <name>FMN</name>
        <dbReference type="ChEBI" id="CHEBI:58210"/>
    </ligand>
</feature>
<sequence length="746" mass="80554">MSTAGRKDDHIRINLEEDVEFRQLTTGFEHYQFIHQALPEIHLEAVDASVVLFGKRLCAPILVSSMTGGTARAGLINRRLAEAVQSKRLAMGVGSQRAALEDSEAEASFSVRTYAPDALVFANLGAVQLNYGYTVDQCRRAVEIVEADALILHLNPLQEVLQPEGDSRWGGLLSRIEEVCALVGVPVIAKEVGWGVSEQAARGLIDAGISAIDVAGAGGTSWSEVEKHRAPTDRQRRLAAAFREWGIPTAMSLALVKAAREEAGRPDLPVFASGGIRSGQDIAKAAALGADLVGLAAPFLRKAVESAEAVVEEIDLLVEELRIAMFASGSRNIEELRRPGVLVSKTELTQGITPSSYQSVRTDLSGSEKGHSQDRPAYASAGPVPAISGASASSNAKALDEFASLWLPRIEEEMRAVLATRHPLLAYHYEMMHYHMGWADEALRPIALAAGKRIRPLLCLMSCAAVGGDPTCALPAAAAVEILHNFSLVHDDIQDGDDTRRHRPTLWALWGVPQAINVGDGMFALAYAALLRSKENSSTDVLSASADGSGWALTAFDRFIEICICLTEGQHLDLSFEEREEVTVAEYLRMIEGKTAALIAGSLALGALFGGAGLRKSECLHQFGHNIGMAFQIQDDILGIWGDPEVTGKPAGNDILRRKKSLPLLYGLEHPTLGGRIRSLWRRGVKEEDLPDAIALLDRAGAKSWSEEQVRRYHSEGTQALQEELDAKTDSSLLLGLASQLLQRQS</sequence>
<accession>A0A6B1D547</accession>
<dbReference type="SUPFAM" id="SSF48576">
    <property type="entry name" value="Terpenoid synthases"/>
    <property type="match status" value="1"/>
</dbReference>
<evidence type="ECO:0000256" key="2">
    <source>
        <dbReference type="ARBA" id="ARBA00022490"/>
    </source>
</evidence>
<feature type="binding site" evidence="11">
    <location>
        <begin position="275"/>
        <end position="277"/>
    </location>
    <ligand>
        <name>FMN</name>
        <dbReference type="ChEBI" id="CHEBI:58210"/>
    </ligand>
</feature>
<feature type="binding site" evidence="11">
    <location>
        <begin position="95"/>
        <end position="97"/>
    </location>
    <ligand>
        <name>substrate</name>
    </ligand>
</feature>
<dbReference type="InterPro" id="IPR000092">
    <property type="entry name" value="Polyprenyl_synt"/>
</dbReference>
<comment type="caution">
    <text evidence="14">The sequence shown here is derived from an EMBL/GenBank/DDBJ whole genome shotgun (WGS) entry which is preliminary data.</text>
</comment>
<protein>
    <recommendedName>
        <fullName evidence="11">Isopentenyl-diphosphate delta-isomerase</fullName>
        <shortName evidence="11">IPP isomerase</shortName>
        <ecNumber evidence="11">5.3.3.2</ecNumber>
    </recommendedName>
    <alternativeName>
        <fullName evidence="11">Isopentenyl diphosphate:dimethylallyl diphosphate isomerase</fullName>
    </alternativeName>
    <alternativeName>
        <fullName evidence="11">Isopentenyl pyrophosphate isomerase</fullName>
    </alternativeName>
    <alternativeName>
        <fullName evidence="11">Type 2 isopentenyl diphosphate isomerase</fullName>
        <shortName evidence="11">IDI-2</shortName>
    </alternativeName>
</protein>
<dbReference type="GO" id="GO:0010181">
    <property type="term" value="F:FMN binding"/>
    <property type="evidence" value="ECO:0007669"/>
    <property type="project" value="UniProtKB-UniRule"/>
</dbReference>
<dbReference type="EC" id="5.3.3.2" evidence="11"/>
<evidence type="ECO:0000256" key="6">
    <source>
        <dbReference type="ARBA" id="ARBA00022842"/>
    </source>
</evidence>
<keyword evidence="3 11" id="KW-0285">Flavoprotein</keyword>
<dbReference type="SFLD" id="SFLDG01017">
    <property type="entry name" value="Polyprenyl_Transferase_Like"/>
    <property type="match status" value="1"/>
</dbReference>
<dbReference type="InterPro" id="IPR011179">
    <property type="entry name" value="IPdP_isomerase"/>
</dbReference>
<gene>
    <name evidence="11" type="primary">fni</name>
    <name evidence="14" type="ORF">F4X14_06660</name>
</gene>
<dbReference type="PANTHER" id="PTHR43665">
    <property type="entry name" value="ISOPENTENYL-DIPHOSPHATE DELTA-ISOMERASE"/>
    <property type="match status" value="1"/>
</dbReference>
<organism evidence="14">
    <name type="scientific">Caldilineaceae bacterium SB0661_bin_32</name>
    <dbReference type="NCBI Taxonomy" id="2605255"/>
    <lineage>
        <taxon>Bacteria</taxon>
        <taxon>Bacillati</taxon>
        <taxon>Chloroflexota</taxon>
        <taxon>Caldilineae</taxon>
        <taxon>Caldilineales</taxon>
        <taxon>Caldilineaceae</taxon>
    </lineage>
</organism>
<dbReference type="SFLD" id="SFLDS00005">
    <property type="entry name" value="Isoprenoid_Synthase_Type_I"/>
    <property type="match status" value="1"/>
</dbReference>
<evidence type="ECO:0000256" key="5">
    <source>
        <dbReference type="ARBA" id="ARBA00022723"/>
    </source>
</evidence>
<evidence type="ECO:0000256" key="1">
    <source>
        <dbReference type="ARBA" id="ARBA00001917"/>
    </source>
</evidence>
<evidence type="ECO:0000256" key="12">
    <source>
        <dbReference type="SAM" id="MobiDB-lite"/>
    </source>
</evidence>
<dbReference type="NCBIfam" id="TIGR02151">
    <property type="entry name" value="IPP_isom_2"/>
    <property type="match status" value="1"/>
</dbReference>
<dbReference type="CDD" id="cd00685">
    <property type="entry name" value="Trans_IPPS_HT"/>
    <property type="match status" value="1"/>
</dbReference>
<evidence type="ECO:0000256" key="3">
    <source>
        <dbReference type="ARBA" id="ARBA00022630"/>
    </source>
</evidence>
<dbReference type="HAMAP" id="MF_00354">
    <property type="entry name" value="Idi_2"/>
    <property type="match status" value="1"/>
</dbReference>
<evidence type="ECO:0000256" key="11">
    <source>
        <dbReference type="HAMAP-Rule" id="MF_00354"/>
    </source>
</evidence>
<feature type="binding site" evidence="11">
    <location>
        <position position="159"/>
    </location>
    <ligand>
        <name>Mg(2+)</name>
        <dbReference type="ChEBI" id="CHEBI:18420"/>
    </ligand>
</feature>
<dbReference type="InterPro" id="IPR013785">
    <property type="entry name" value="Aldolase_TIM"/>
</dbReference>
<dbReference type="InterPro" id="IPR008949">
    <property type="entry name" value="Isoprenoid_synthase_dom_sf"/>
</dbReference>
<dbReference type="Pfam" id="PF00348">
    <property type="entry name" value="polyprenyl_synt"/>
    <property type="match status" value="1"/>
</dbReference>
<keyword evidence="6 11" id="KW-0460">Magnesium</keyword>
<evidence type="ECO:0000259" key="13">
    <source>
        <dbReference type="Pfam" id="PF01070"/>
    </source>
</evidence>
<comment type="subunit">
    <text evidence="10 11">Homooctamer. Dimer of tetramers.</text>
</comment>
<feature type="binding site" evidence="11">
    <location>
        <position position="190"/>
    </location>
    <ligand>
        <name>FMN</name>
        <dbReference type="ChEBI" id="CHEBI:58210"/>
    </ligand>
</feature>
<feature type="binding site" evidence="11">
    <location>
        <position position="64"/>
    </location>
    <ligand>
        <name>FMN</name>
        <dbReference type="ChEBI" id="CHEBI:58210"/>
    </ligand>
</feature>
<keyword evidence="7 11" id="KW-0521">NADP</keyword>
<dbReference type="Gene3D" id="3.20.20.70">
    <property type="entry name" value="Aldolase class I"/>
    <property type="match status" value="1"/>
</dbReference>
<evidence type="ECO:0000313" key="14">
    <source>
        <dbReference type="EMBL" id="MYC94635.1"/>
    </source>
</evidence>
<comment type="catalytic activity">
    <reaction evidence="11">
        <text>isopentenyl diphosphate = dimethylallyl diphosphate</text>
        <dbReference type="Rhea" id="RHEA:23284"/>
        <dbReference type="ChEBI" id="CHEBI:57623"/>
        <dbReference type="ChEBI" id="CHEBI:128769"/>
        <dbReference type="EC" id="5.3.3.2"/>
    </reaction>
</comment>
<comment type="similarity">
    <text evidence="11">Belongs to the IPP isomerase type 2 family.</text>
</comment>
<dbReference type="SUPFAM" id="SSF51395">
    <property type="entry name" value="FMN-linked oxidoreductases"/>
    <property type="match status" value="1"/>
</dbReference>
<comment type="subcellular location">
    <subcellularLocation>
        <location evidence="11">Cytoplasm</location>
    </subcellularLocation>
</comment>
<dbReference type="EMBL" id="VXMH01000030">
    <property type="protein sequence ID" value="MYC94635.1"/>
    <property type="molecule type" value="Genomic_DNA"/>
</dbReference>
<dbReference type="GO" id="GO:0000287">
    <property type="term" value="F:magnesium ion binding"/>
    <property type="evidence" value="ECO:0007669"/>
    <property type="project" value="UniProtKB-UniRule"/>
</dbReference>
<keyword evidence="5 11" id="KW-0479">Metal-binding</keyword>
<dbReference type="GO" id="GO:0008299">
    <property type="term" value="P:isoprenoid biosynthetic process"/>
    <property type="evidence" value="ECO:0007669"/>
    <property type="project" value="UniProtKB-UniRule"/>
</dbReference>
<dbReference type="PROSITE" id="PS00723">
    <property type="entry name" value="POLYPRENYL_SYNTHASE_1"/>
    <property type="match status" value="1"/>
</dbReference>
<dbReference type="Gene3D" id="1.10.600.10">
    <property type="entry name" value="Farnesyl Diphosphate Synthase"/>
    <property type="match status" value="1"/>
</dbReference>
<dbReference type="GO" id="GO:0070402">
    <property type="term" value="F:NADPH binding"/>
    <property type="evidence" value="ECO:0007669"/>
    <property type="project" value="UniProtKB-UniRule"/>
</dbReference>
<feature type="domain" description="FMN-dependent dehydrogenase" evidence="13">
    <location>
        <begin position="175"/>
        <end position="338"/>
    </location>
</feature>